<dbReference type="KEGG" id="lcd:clem_00760"/>
<gene>
    <name evidence="1" type="ORF">clem_00760</name>
</gene>
<reference evidence="2" key="1">
    <citation type="submission" date="2016-07" db="EMBL/GenBank/DDBJ databases">
        <authorList>
            <person name="Florea S."/>
            <person name="Webb J.S."/>
            <person name="Jaromczyk J."/>
            <person name="Schardl C.L."/>
        </authorList>
    </citation>
    <scope>NUCLEOTIDE SEQUENCE [LARGE SCALE GENOMIC DNA]</scope>
    <source>
        <strain evidence="2">CDC-D5610</strain>
    </source>
</reference>
<dbReference type="OrthoDB" id="5646140at2"/>
<name>A0A222NYQ8_9GAMM</name>
<dbReference type="EMBL" id="CP016397">
    <property type="protein sequence ID" value="ASQ44718.1"/>
    <property type="molecule type" value="Genomic_DNA"/>
</dbReference>
<protein>
    <submittedName>
        <fullName evidence="1">Uncharacterized protein</fullName>
    </submittedName>
</protein>
<accession>A0A222NYQ8</accession>
<evidence type="ECO:0000313" key="1">
    <source>
        <dbReference type="EMBL" id="ASQ44718.1"/>
    </source>
</evidence>
<sequence length="76" mass="8809">MNLSEVAQIKHDLLNSITIINSLTKSTTNIFLQVINKNQGNISDEQMNIFFESMDLIRHQTAKIEKYFQVLQDILI</sequence>
<organism evidence="1 2">
    <name type="scientific">Legionella clemsonensis</name>
    <dbReference type="NCBI Taxonomy" id="1867846"/>
    <lineage>
        <taxon>Bacteria</taxon>
        <taxon>Pseudomonadati</taxon>
        <taxon>Pseudomonadota</taxon>
        <taxon>Gammaproteobacteria</taxon>
        <taxon>Legionellales</taxon>
        <taxon>Legionellaceae</taxon>
        <taxon>Legionella</taxon>
    </lineage>
</organism>
<keyword evidence="2" id="KW-1185">Reference proteome</keyword>
<proteinExistence type="predicted"/>
<dbReference type="AlphaFoldDB" id="A0A222NYQ8"/>
<dbReference type="RefSeq" id="WP_094089858.1">
    <property type="nucleotide sequence ID" value="NZ_CP016397.1"/>
</dbReference>
<dbReference type="Proteomes" id="UP000201728">
    <property type="component" value="Chromosome"/>
</dbReference>
<evidence type="ECO:0000313" key="2">
    <source>
        <dbReference type="Proteomes" id="UP000201728"/>
    </source>
</evidence>